<dbReference type="Gene3D" id="3.40.50.2000">
    <property type="entry name" value="Glycogen Phosphorylase B"/>
    <property type="match status" value="2"/>
</dbReference>
<reference evidence="1 2" key="1">
    <citation type="journal article" date="2016" name="Genome Announc.">
        <title>First Complete Genome Sequence of a Subdivision 6 Acidobacterium Strain.</title>
        <authorList>
            <person name="Huang S."/>
            <person name="Vieira S."/>
            <person name="Bunk B."/>
            <person name="Riedel T."/>
            <person name="Sproer C."/>
            <person name="Overmann J."/>
        </authorList>
    </citation>
    <scope>NUCLEOTIDE SEQUENCE [LARGE SCALE GENOMIC DNA]</scope>
    <source>
        <strain evidence="2">DSM 100886 HEG_-6_39</strain>
    </source>
</reference>
<reference evidence="2" key="2">
    <citation type="submission" date="2016-04" db="EMBL/GenBank/DDBJ databases">
        <title>First Complete Genome Sequence of a Subdivision 6 Acidobacterium.</title>
        <authorList>
            <person name="Huang S."/>
            <person name="Vieira S."/>
            <person name="Bunk B."/>
            <person name="Riedel T."/>
            <person name="Sproeer C."/>
            <person name="Overmann J."/>
        </authorList>
    </citation>
    <scope>NUCLEOTIDE SEQUENCE [LARGE SCALE GENOMIC DNA]</scope>
    <source>
        <strain evidence="2">DSM 100886 HEG_-6_39</strain>
    </source>
</reference>
<proteinExistence type="predicted"/>
<accession>A0A143PSZ2</accession>
<dbReference type="KEGG" id="abac:LuPra_04970"/>
<dbReference type="GO" id="GO:0016757">
    <property type="term" value="F:glycosyltransferase activity"/>
    <property type="evidence" value="ECO:0007669"/>
    <property type="project" value="TreeGrafter"/>
</dbReference>
<protein>
    <submittedName>
        <fullName evidence="1">Sugar transferase, PEP-CTERM/EpsH1 system associated</fullName>
    </submittedName>
</protein>
<dbReference type="Pfam" id="PF13692">
    <property type="entry name" value="Glyco_trans_1_4"/>
    <property type="match status" value="1"/>
</dbReference>
<keyword evidence="2" id="KW-1185">Reference proteome</keyword>
<sequence length="355" mass="38327">MTPLRVCAITAGRNAPPARFRIRQHLQPLRTMGVEVTEYVPRVPQAMPMPGMLRHVRRRWLGPVSAAWALAHAAARLPAIVDSRTFDAVWLERSFAPGLDPLARLIRRPLVLDIDDAVWLEGLAGKGLPGLTRQAAAAIAGNRYLADWLAPFCSNVHIVPTAIDCQRFSPASRHAGAAARQGFVMGWTGTAGNFRHLESIAPALSRVLREVPGASLLVIAEREPQLPALVGLPVTFVRWSPVVEVTALAGADVGIMPLEDNEWTRGKCSFKMLQYMALGLPTVVSPVGMNRDVLAHGESGIAAVSQDDWVAALRQLAGDPDLRHRLGSTGREVVLAHYDVPVVAARIAAALRSVA</sequence>
<dbReference type="EMBL" id="CP015136">
    <property type="protein sequence ID" value="AMY11712.1"/>
    <property type="molecule type" value="Genomic_DNA"/>
</dbReference>
<dbReference type="PANTHER" id="PTHR12526">
    <property type="entry name" value="GLYCOSYLTRANSFERASE"/>
    <property type="match status" value="1"/>
</dbReference>
<evidence type="ECO:0000313" key="2">
    <source>
        <dbReference type="Proteomes" id="UP000076079"/>
    </source>
</evidence>
<dbReference type="RefSeq" id="WP_110173235.1">
    <property type="nucleotide sequence ID" value="NZ_CP015136.1"/>
</dbReference>
<dbReference type="SUPFAM" id="SSF53756">
    <property type="entry name" value="UDP-Glycosyltransferase/glycogen phosphorylase"/>
    <property type="match status" value="1"/>
</dbReference>
<dbReference type="AlphaFoldDB" id="A0A143PSZ2"/>
<dbReference type="Proteomes" id="UP000076079">
    <property type="component" value="Chromosome"/>
</dbReference>
<dbReference type="OrthoDB" id="9815351at2"/>
<gene>
    <name evidence="1" type="ORF">LuPra_04970</name>
</gene>
<dbReference type="PANTHER" id="PTHR12526:SF600">
    <property type="entry name" value="GLYCOSYL TRANSFERASE GROUP 1"/>
    <property type="match status" value="1"/>
</dbReference>
<keyword evidence="1" id="KW-0808">Transferase</keyword>
<dbReference type="STRING" id="1855912.LuPra_04970"/>
<dbReference type="CDD" id="cd03801">
    <property type="entry name" value="GT4_PimA-like"/>
    <property type="match status" value="1"/>
</dbReference>
<name>A0A143PSZ2_LUTPR</name>
<evidence type="ECO:0000313" key="1">
    <source>
        <dbReference type="EMBL" id="AMY11712.1"/>
    </source>
</evidence>
<organism evidence="1 2">
    <name type="scientific">Luteitalea pratensis</name>
    <dbReference type="NCBI Taxonomy" id="1855912"/>
    <lineage>
        <taxon>Bacteria</taxon>
        <taxon>Pseudomonadati</taxon>
        <taxon>Acidobacteriota</taxon>
        <taxon>Vicinamibacteria</taxon>
        <taxon>Vicinamibacterales</taxon>
        <taxon>Vicinamibacteraceae</taxon>
        <taxon>Luteitalea</taxon>
    </lineage>
</organism>